<feature type="region of interest" description="Disordered" evidence="1">
    <location>
        <begin position="560"/>
        <end position="633"/>
    </location>
</feature>
<dbReference type="Gene3D" id="2.60.40.640">
    <property type="match status" value="1"/>
</dbReference>
<feature type="compositionally biased region" description="Low complexity" evidence="1">
    <location>
        <begin position="54"/>
        <end position="69"/>
    </location>
</feature>
<accession>A0A5N6KU71</accession>
<organism evidence="2 3">
    <name type="scientific">Carpinus fangiana</name>
    <dbReference type="NCBI Taxonomy" id="176857"/>
    <lineage>
        <taxon>Eukaryota</taxon>
        <taxon>Viridiplantae</taxon>
        <taxon>Streptophyta</taxon>
        <taxon>Embryophyta</taxon>
        <taxon>Tracheophyta</taxon>
        <taxon>Spermatophyta</taxon>
        <taxon>Magnoliopsida</taxon>
        <taxon>eudicotyledons</taxon>
        <taxon>Gunneridae</taxon>
        <taxon>Pentapetalae</taxon>
        <taxon>rosids</taxon>
        <taxon>fabids</taxon>
        <taxon>Fagales</taxon>
        <taxon>Betulaceae</taxon>
        <taxon>Carpinus</taxon>
    </lineage>
</organism>
<proteinExistence type="predicted"/>
<comment type="caution">
    <text evidence="2">The sequence shown here is derived from an EMBL/GenBank/DDBJ whole genome shotgun (WGS) entry which is preliminary data.</text>
</comment>
<feature type="compositionally biased region" description="Basic and acidic residues" evidence="1">
    <location>
        <begin position="280"/>
        <end position="292"/>
    </location>
</feature>
<gene>
    <name evidence="2" type="ORF">FH972_023102</name>
</gene>
<feature type="region of interest" description="Disordered" evidence="1">
    <location>
        <begin position="215"/>
        <end position="355"/>
    </location>
</feature>
<feature type="compositionally biased region" description="Low complexity" evidence="1">
    <location>
        <begin position="622"/>
        <end position="633"/>
    </location>
</feature>
<feature type="compositionally biased region" description="Basic residues" evidence="1">
    <location>
        <begin position="85"/>
        <end position="96"/>
    </location>
</feature>
<name>A0A5N6KU71_9ROSI</name>
<evidence type="ECO:0000256" key="1">
    <source>
        <dbReference type="SAM" id="MobiDB-lite"/>
    </source>
</evidence>
<dbReference type="Proteomes" id="UP000327013">
    <property type="component" value="Unassembled WGS sequence"/>
</dbReference>
<protein>
    <submittedName>
        <fullName evidence="2">Uncharacterized protein</fullName>
    </submittedName>
</protein>
<keyword evidence="3" id="KW-1185">Reference proteome</keyword>
<evidence type="ECO:0000313" key="3">
    <source>
        <dbReference type="Proteomes" id="UP000327013"/>
    </source>
</evidence>
<sequence length="653" mass="69052">MSTARSNIRVFVTFKESTVFAGEDVEATITFKNVEIKRPKPQRPGLAIVQANGTATPSVAPSQPSQPVSKAALSRAPSVASNVKKPAHLTASRHRPAISLNIVDSASTRPRGPGSTTGGVNIAEPSPGTPKHGRSVSIVSLGSEASRGERLRGSQPSHTPSRPGFKHGRSASVQVSSPSQRIGRSPSLSGRSTFASPLSGVASPRYRSAESYFLQRPDQNQGSLVETPPVLPSPRGQLQQGFQFPPASKRPLPHRNATISAIGHARSNTSSPRPSSPAVRESRDPTRLDSGHLNRVLSLSSEDGTPRSSGDFYSLSNRSDETLASEYQTQPSSRLLQRPPFSRSPSNLNPTPASKVPETLMMGYVQMSGSFVLDGSLVNPAPFEEVKRKAVVGGQGGGGVVGIEQKKSDGGLFGSFGWGNIGESLGGLLRGGEQSSIKEMKSIATSKSIPLLSTPKSILFVDLKLAPGQSRSYSYSFALPRGLPPSHRGRAIKVSYHLIIGTQRPSASKTQQIRQVEIPFRVFSGVNAEGDTLGHDLMTPYIILQDKAKTSSLDQLTAPIIREPAPPPSALASSSEIFEQDTSTVEQGGQEQKRQSPPPSPPRFPQFKCSPLRMQQLKRDSASSPCPASSADCASCASASCTCASSSSACAAA</sequence>
<feature type="region of interest" description="Disordered" evidence="1">
    <location>
        <begin position="54"/>
        <end position="201"/>
    </location>
</feature>
<feature type="compositionally biased region" description="Polar residues" evidence="1">
    <location>
        <begin position="171"/>
        <end position="196"/>
    </location>
</feature>
<reference evidence="2 3" key="1">
    <citation type="submission" date="2019-06" db="EMBL/GenBank/DDBJ databases">
        <title>A chromosomal-level reference genome of Carpinus fangiana (Coryloideae, Betulaceae).</title>
        <authorList>
            <person name="Yang X."/>
            <person name="Wang Z."/>
            <person name="Zhang L."/>
            <person name="Hao G."/>
            <person name="Liu J."/>
            <person name="Yang Y."/>
        </authorList>
    </citation>
    <scope>NUCLEOTIDE SEQUENCE [LARGE SCALE GENOMIC DNA]</scope>
    <source>
        <strain evidence="2">Cfa_2016G</strain>
        <tissue evidence="2">Leaf</tissue>
    </source>
</reference>
<dbReference type="OrthoDB" id="1918at2759"/>
<feature type="compositionally biased region" description="Polar residues" evidence="1">
    <location>
        <begin position="325"/>
        <end position="335"/>
    </location>
</feature>
<dbReference type="PANTHER" id="PTHR12507">
    <property type="entry name" value="REDUCED GROWTH PHENOTYPE 1 RGP1, YEAST -RELATED"/>
    <property type="match status" value="1"/>
</dbReference>
<dbReference type="EMBL" id="VIBQ01000013">
    <property type="protein sequence ID" value="KAB8346050.1"/>
    <property type="molecule type" value="Genomic_DNA"/>
</dbReference>
<feature type="compositionally biased region" description="Polar residues" evidence="1">
    <location>
        <begin position="343"/>
        <end position="352"/>
    </location>
</feature>
<dbReference type="AlphaFoldDB" id="A0A5N6KU71"/>
<feature type="compositionally biased region" description="Polar residues" evidence="1">
    <location>
        <begin position="576"/>
        <end position="590"/>
    </location>
</feature>
<dbReference type="Pfam" id="PF08737">
    <property type="entry name" value="Rgp1"/>
    <property type="match status" value="1"/>
</dbReference>
<feature type="compositionally biased region" description="Polar residues" evidence="1">
    <location>
        <begin position="297"/>
        <end position="308"/>
    </location>
</feature>
<dbReference type="InterPro" id="IPR014752">
    <property type="entry name" value="Arrestin-like_C"/>
</dbReference>
<evidence type="ECO:0000313" key="2">
    <source>
        <dbReference type="EMBL" id="KAB8346050.1"/>
    </source>
</evidence>
<dbReference type="InterPro" id="IPR014848">
    <property type="entry name" value="Rgp1"/>
</dbReference>